<evidence type="ECO:0000313" key="2">
    <source>
        <dbReference type="Proteomes" id="UP001199296"/>
    </source>
</evidence>
<name>A0AAW4X1J4_9FIRM</name>
<keyword evidence="2" id="KW-1185">Reference proteome</keyword>
<dbReference type="AlphaFoldDB" id="A0AAW4X1J4"/>
<dbReference type="Gene3D" id="1.10.10.10">
    <property type="entry name" value="Winged helix-like DNA-binding domain superfamily/Winged helix DNA-binding domain"/>
    <property type="match status" value="1"/>
</dbReference>
<dbReference type="SUPFAM" id="SSF46785">
    <property type="entry name" value="Winged helix' DNA-binding domain"/>
    <property type="match status" value="1"/>
</dbReference>
<comment type="caution">
    <text evidence="1">The sequence shown here is derived from an EMBL/GenBank/DDBJ whole genome shotgun (WGS) entry which is preliminary data.</text>
</comment>
<evidence type="ECO:0000313" key="1">
    <source>
        <dbReference type="EMBL" id="MCC3145647.1"/>
    </source>
</evidence>
<sequence length="170" mass="19733">MEKKITDILEILDKEDSPSQRKIAEETGFSLGLVNILIKKAVKKGLLKIEKLNSRNIKYIITPEGIKEKTKKTINYLSRSYKAIQQLKALIEELALKDKKEGKKIFLLKEDDEIFKLTQKSLLDLNVDFEVVNKSEIVNKVGKKQSVLYHWNPDLDLEQSNLELVNIFRY</sequence>
<dbReference type="InterPro" id="IPR036388">
    <property type="entry name" value="WH-like_DNA-bd_sf"/>
</dbReference>
<protein>
    <submittedName>
        <fullName evidence="1">Winged helix-turn-helix transcriptional regulator</fullName>
    </submittedName>
</protein>
<gene>
    <name evidence="1" type="ORF">LJ207_09955</name>
</gene>
<organism evidence="1 2">
    <name type="scientific">Halanaerobium polyolivorans</name>
    <dbReference type="NCBI Taxonomy" id="2886943"/>
    <lineage>
        <taxon>Bacteria</taxon>
        <taxon>Bacillati</taxon>
        <taxon>Bacillota</taxon>
        <taxon>Clostridia</taxon>
        <taxon>Halanaerobiales</taxon>
        <taxon>Halanaerobiaceae</taxon>
        <taxon>Halanaerobium</taxon>
    </lineage>
</organism>
<dbReference type="Pfam" id="PF13412">
    <property type="entry name" value="HTH_24"/>
    <property type="match status" value="1"/>
</dbReference>
<dbReference type="EMBL" id="JAJFAT010000014">
    <property type="protein sequence ID" value="MCC3145647.1"/>
    <property type="molecule type" value="Genomic_DNA"/>
</dbReference>
<reference evidence="1 2" key="1">
    <citation type="submission" date="2021-10" db="EMBL/GenBank/DDBJ databases">
        <authorList>
            <person name="Grouzdev D.S."/>
            <person name="Pantiukh K.S."/>
            <person name="Krutkina M.S."/>
        </authorList>
    </citation>
    <scope>NUCLEOTIDE SEQUENCE [LARGE SCALE GENOMIC DNA]</scope>
    <source>
        <strain evidence="1 2">Z-7514</strain>
    </source>
</reference>
<dbReference type="InterPro" id="IPR036390">
    <property type="entry name" value="WH_DNA-bd_sf"/>
</dbReference>
<proteinExistence type="predicted"/>
<dbReference type="RefSeq" id="WP_229346348.1">
    <property type="nucleotide sequence ID" value="NZ_JAJFAT010000014.1"/>
</dbReference>
<accession>A0AAW4X1J4</accession>
<dbReference type="Proteomes" id="UP001199296">
    <property type="component" value="Unassembled WGS sequence"/>
</dbReference>